<accession>X1TQA9</accession>
<comment type="caution">
    <text evidence="1">The sequence shown here is derived from an EMBL/GenBank/DDBJ whole genome shotgun (WGS) entry which is preliminary data.</text>
</comment>
<evidence type="ECO:0000313" key="1">
    <source>
        <dbReference type="EMBL" id="GAI93536.1"/>
    </source>
</evidence>
<proteinExistence type="predicted"/>
<reference evidence="1" key="1">
    <citation type="journal article" date="2014" name="Front. Microbiol.">
        <title>High frequency of phylogenetically diverse reductive dehalogenase-homologous genes in deep subseafloor sedimentary metagenomes.</title>
        <authorList>
            <person name="Kawai M."/>
            <person name="Futagami T."/>
            <person name="Toyoda A."/>
            <person name="Takaki Y."/>
            <person name="Nishi S."/>
            <person name="Hori S."/>
            <person name="Arai W."/>
            <person name="Tsubouchi T."/>
            <person name="Morono Y."/>
            <person name="Uchiyama I."/>
            <person name="Ito T."/>
            <person name="Fujiyama A."/>
            <person name="Inagaki F."/>
            <person name="Takami H."/>
        </authorList>
    </citation>
    <scope>NUCLEOTIDE SEQUENCE</scope>
    <source>
        <strain evidence="1">Expedition CK06-06</strain>
    </source>
</reference>
<feature type="non-terminal residue" evidence="1">
    <location>
        <position position="200"/>
    </location>
</feature>
<dbReference type="Pfam" id="PF11249">
    <property type="entry name" value="DUF3047"/>
    <property type="match status" value="1"/>
</dbReference>
<gene>
    <name evidence="1" type="ORF">S12H4_26939</name>
</gene>
<organism evidence="1">
    <name type="scientific">marine sediment metagenome</name>
    <dbReference type="NCBI Taxonomy" id="412755"/>
    <lineage>
        <taxon>unclassified sequences</taxon>
        <taxon>metagenomes</taxon>
        <taxon>ecological metagenomes</taxon>
    </lineage>
</organism>
<dbReference type="EMBL" id="BARW01015332">
    <property type="protein sequence ID" value="GAI93536.1"/>
    <property type="molecule type" value="Genomic_DNA"/>
</dbReference>
<dbReference type="AlphaFoldDB" id="X1TQA9"/>
<evidence type="ECO:0008006" key="2">
    <source>
        <dbReference type="Google" id="ProtNLM"/>
    </source>
</evidence>
<sequence length="200" mass="23601">MKHYGIIFILFFIFFSNKTFGATPDTLKIFNAAEEELGIPPEEWKNTLPQNQLVYTNYSIERSIDGQYLRTISNSSASWLELNMEENDVSNYKIMAWEWKVDRFPEVGFEKNEEYDDFGLRIELVYDFKGSSKNVLNIIRKGLIRTIFKRYPPELIVSYVWSINVPSNIPYVSPSSNRTMILPIESNDIIKSRWMKERRN</sequence>
<dbReference type="InterPro" id="IPR021409">
    <property type="entry name" value="DUF3047"/>
</dbReference>
<protein>
    <recommendedName>
        <fullName evidence="2">DUF3047 domain-containing protein</fullName>
    </recommendedName>
</protein>
<name>X1TQA9_9ZZZZ</name>